<dbReference type="Pfam" id="PF26080">
    <property type="entry name" value="CUB_animal"/>
    <property type="match status" value="2"/>
</dbReference>
<reference evidence="4" key="1">
    <citation type="submission" date="2020-11" db="EMBL/GenBank/DDBJ databases">
        <authorList>
            <person name="Tran Van P."/>
        </authorList>
    </citation>
    <scope>NUCLEOTIDE SEQUENCE</scope>
</reference>
<proteinExistence type="predicted"/>
<comment type="caution">
    <text evidence="2">Lacks conserved residue(s) required for the propagation of feature annotation.</text>
</comment>
<dbReference type="AlphaFoldDB" id="A0A7R9M363"/>
<dbReference type="EMBL" id="OC920638">
    <property type="protein sequence ID" value="CAD7652672.1"/>
    <property type="molecule type" value="Genomic_DNA"/>
</dbReference>
<feature type="domain" description="CUB" evidence="3">
    <location>
        <begin position="237"/>
        <end position="376"/>
    </location>
</feature>
<keyword evidence="5" id="KW-1185">Reference proteome</keyword>
<keyword evidence="1" id="KW-1015">Disulfide bond</keyword>
<dbReference type="PANTHER" id="PTHR33236">
    <property type="entry name" value="INTRAFLAGELLAR TRANSPORT PROTEIN 122 FAMILY PROTEIN-RELATED"/>
    <property type="match status" value="1"/>
</dbReference>
<dbReference type="PROSITE" id="PS01180">
    <property type="entry name" value="CUB"/>
    <property type="match status" value="2"/>
</dbReference>
<gene>
    <name evidence="4" type="ORF">ONB1V03_LOCUS9333</name>
</gene>
<protein>
    <recommendedName>
        <fullName evidence="3">CUB domain-containing protein</fullName>
    </recommendedName>
</protein>
<dbReference type="PANTHER" id="PTHR33236:SF11">
    <property type="entry name" value="CUB DOMAIN-CONTAINING PROTEIN"/>
    <property type="match status" value="1"/>
</dbReference>
<organism evidence="4">
    <name type="scientific">Oppiella nova</name>
    <dbReference type="NCBI Taxonomy" id="334625"/>
    <lineage>
        <taxon>Eukaryota</taxon>
        <taxon>Metazoa</taxon>
        <taxon>Ecdysozoa</taxon>
        <taxon>Arthropoda</taxon>
        <taxon>Chelicerata</taxon>
        <taxon>Arachnida</taxon>
        <taxon>Acari</taxon>
        <taxon>Acariformes</taxon>
        <taxon>Sarcoptiformes</taxon>
        <taxon>Oribatida</taxon>
        <taxon>Brachypylina</taxon>
        <taxon>Oppioidea</taxon>
        <taxon>Oppiidae</taxon>
        <taxon>Oppiella</taxon>
    </lineage>
</organism>
<dbReference type="InterPro" id="IPR058698">
    <property type="entry name" value="CUB_metazoa"/>
</dbReference>
<evidence type="ECO:0000256" key="1">
    <source>
        <dbReference type="ARBA" id="ARBA00023157"/>
    </source>
</evidence>
<evidence type="ECO:0000313" key="4">
    <source>
        <dbReference type="EMBL" id="CAD7652672.1"/>
    </source>
</evidence>
<name>A0A7R9M363_9ACAR</name>
<evidence type="ECO:0000256" key="2">
    <source>
        <dbReference type="PROSITE-ProRule" id="PRU00059"/>
    </source>
</evidence>
<dbReference type="Proteomes" id="UP000728032">
    <property type="component" value="Unassembled WGS sequence"/>
</dbReference>
<dbReference type="InterPro" id="IPR000859">
    <property type="entry name" value="CUB_dom"/>
</dbReference>
<accession>A0A7R9M363</accession>
<sequence>MNGSRLLPFFQRPSLISIVRFPNEECFDSSNQTGTCYTPLECKKLGGVPSSPCARGLGACCIVSRSCHNTTYNKVVYFKNPSYPLSDTQANFCDLTVNIYDTDVCQLRLDFMDFQLDQPTQGNCLGDKFRISSSGFAPLSVPVICGLNRNQHMYISLPRDLPERSASVVFETNSVGDYRWHVRITQIDCNFRNKKNLLSDRNSRQFGFGSGLGSNTPYIPFLPRAHPPYSLPAPMGCLQYFTQPSGTIESFNFGEYLNNMDYGICIERLPNTCRVTFTASDFVWSMDSSQPNKERSGVGDNVCDNDYLLIPAASQRGDAPTFDRYCGGRLHYQSDMLNDAPVVTKANGPIVLRFHSDPFQLAADYKDGFRLRYEQNSRQFGFGSGLGSNTPYIPFLPRAHPPYSLPAPMGCLQYFTQTSGTIESFNFGEYLNNMDYGICIERQPNTCRVTFTASDFVWSMDSTQPNKERSGVGDNVCDNDYLLIPAASQRGDAPTYDRYCGGRLHYQSDMLNDAPVVTKANGPIVLRFHSDPFQLAADYKDGFRLRYE</sequence>
<dbReference type="InterPro" id="IPR035914">
    <property type="entry name" value="Sperma_CUB_dom_sf"/>
</dbReference>
<dbReference type="EMBL" id="CAJPVJ010005813">
    <property type="protein sequence ID" value="CAG2169859.1"/>
    <property type="molecule type" value="Genomic_DNA"/>
</dbReference>
<dbReference type="Gene3D" id="2.60.120.290">
    <property type="entry name" value="Spermadhesin, CUB domain"/>
    <property type="match status" value="2"/>
</dbReference>
<evidence type="ECO:0000259" key="3">
    <source>
        <dbReference type="PROSITE" id="PS01180"/>
    </source>
</evidence>
<feature type="domain" description="CUB" evidence="3">
    <location>
        <begin position="411"/>
        <end position="548"/>
    </location>
</feature>
<dbReference type="SUPFAM" id="SSF49854">
    <property type="entry name" value="Spermadhesin, CUB domain"/>
    <property type="match status" value="2"/>
</dbReference>
<dbReference type="OrthoDB" id="2105077at2759"/>
<feature type="non-terminal residue" evidence="4">
    <location>
        <position position="548"/>
    </location>
</feature>
<evidence type="ECO:0000313" key="5">
    <source>
        <dbReference type="Proteomes" id="UP000728032"/>
    </source>
</evidence>
<dbReference type="SMART" id="SM00042">
    <property type="entry name" value="CUB"/>
    <property type="match status" value="2"/>
</dbReference>